<comment type="subcellular location">
    <subcellularLocation>
        <location evidence="2">Cell membrane</location>
        <topology evidence="2">Lipid-anchor</topology>
        <topology evidence="2">GPI-anchor</topology>
    </subcellularLocation>
    <subcellularLocation>
        <location evidence="1">Golgi apparatus</location>
    </subcellularLocation>
    <subcellularLocation>
        <location evidence="3">Secreted</location>
    </subcellularLocation>
</comment>
<evidence type="ECO:0000256" key="19">
    <source>
        <dbReference type="ARBA" id="ARBA00068881"/>
    </source>
</evidence>
<organism evidence="22 23">
    <name type="scientific">Propithecus coquereli</name>
    <name type="common">Coquerel's sifaka</name>
    <name type="synonym">Propithecus verreauxi coquereli</name>
    <dbReference type="NCBI Taxonomy" id="379532"/>
    <lineage>
        <taxon>Eukaryota</taxon>
        <taxon>Metazoa</taxon>
        <taxon>Chordata</taxon>
        <taxon>Craniata</taxon>
        <taxon>Vertebrata</taxon>
        <taxon>Euteleostomi</taxon>
        <taxon>Mammalia</taxon>
        <taxon>Eutheria</taxon>
        <taxon>Euarchontoglires</taxon>
        <taxon>Primates</taxon>
        <taxon>Strepsirrhini</taxon>
        <taxon>Lemuriformes</taxon>
        <taxon>Indriidae</taxon>
        <taxon>Propithecus</taxon>
    </lineage>
</organism>
<dbReference type="Gene3D" id="1.20.970.40">
    <property type="match status" value="1"/>
</dbReference>
<evidence type="ECO:0000256" key="12">
    <source>
        <dbReference type="ARBA" id="ARBA00023034"/>
    </source>
</evidence>
<reference evidence="22" key="1">
    <citation type="submission" date="2025-08" db="UniProtKB">
        <authorList>
            <consortium name="Ensembl"/>
        </authorList>
    </citation>
    <scope>IDENTIFICATION</scope>
</reference>
<dbReference type="GO" id="GO:0098552">
    <property type="term" value="C:side of membrane"/>
    <property type="evidence" value="ECO:0007669"/>
    <property type="project" value="UniProtKB-KW"/>
</dbReference>
<evidence type="ECO:0000256" key="6">
    <source>
        <dbReference type="ARBA" id="ARBA00022525"/>
    </source>
</evidence>
<dbReference type="FunFam" id="1.20.970.40:FF:000001">
    <property type="entry name" value="Mesothelin"/>
    <property type="match status" value="1"/>
</dbReference>
<dbReference type="InterPro" id="IPR010335">
    <property type="entry name" value="Mesothelin"/>
</dbReference>
<evidence type="ECO:0000256" key="8">
    <source>
        <dbReference type="ARBA" id="ARBA00022622"/>
    </source>
</evidence>
<evidence type="ECO:0000256" key="1">
    <source>
        <dbReference type="ARBA" id="ARBA00004555"/>
    </source>
</evidence>
<accession>A0A2K6G9M7</accession>
<keyword evidence="6" id="KW-0964">Secreted</keyword>
<keyword evidence="7" id="KW-0597">Phosphoprotein</keyword>
<dbReference type="Pfam" id="PF06060">
    <property type="entry name" value="Mesothelin"/>
    <property type="match status" value="1"/>
</dbReference>
<evidence type="ECO:0000256" key="17">
    <source>
        <dbReference type="ARBA" id="ARBA00058732"/>
    </source>
</evidence>
<keyword evidence="11" id="KW-0130">Cell adhesion</keyword>
<evidence type="ECO:0000256" key="14">
    <source>
        <dbReference type="ARBA" id="ARBA00023157"/>
    </source>
</evidence>
<evidence type="ECO:0000313" key="22">
    <source>
        <dbReference type="Ensembl" id="ENSPCOP00000022916.1"/>
    </source>
</evidence>
<dbReference type="Ensembl" id="ENSPCOT00000033591.1">
    <property type="protein sequence ID" value="ENSPCOP00000022916.1"/>
    <property type="gene ID" value="ENSPCOG00000023578.1"/>
</dbReference>
<dbReference type="PANTHER" id="PTHR23412:SF6">
    <property type="entry name" value="MESOTHELIN"/>
    <property type="match status" value="1"/>
</dbReference>
<comment type="subunit">
    <text evidence="18">Interacts with MUC16.</text>
</comment>
<reference evidence="22" key="2">
    <citation type="submission" date="2025-09" db="UniProtKB">
        <authorList>
            <consortium name="Ensembl"/>
        </authorList>
    </citation>
    <scope>IDENTIFICATION</scope>
</reference>
<dbReference type="GO" id="GO:0005886">
    <property type="term" value="C:plasma membrane"/>
    <property type="evidence" value="ECO:0007669"/>
    <property type="project" value="UniProtKB-SubCell"/>
</dbReference>
<dbReference type="Proteomes" id="UP000233160">
    <property type="component" value="Unassembled WGS sequence"/>
</dbReference>
<dbReference type="InterPro" id="IPR026664">
    <property type="entry name" value="Stereocilin-rel"/>
</dbReference>
<comment type="similarity">
    <text evidence="4">Belongs to the mesothelin family.</text>
</comment>
<protein>
    <recommendedName>
        <fullName evidence="19">Mesothelin</fullName>
    </recommendedName>
    <alternativeName>
        <fullName evidence="20">Pre-pro-megakaryocyte-potentiating factor</fullName>
    </alternativeName>
</protein>
<keyword evidence="15" id="KW-0325">Glycoprotein</keyword>
<gene>
    <name evidence="22" type="primary">MSLN</name>
</gene>
<keyword evidence="10 21" id="KW-0732">Signal</keyword>
<evidence type="ECO:0000256" key="11">
    <source>
        <dbReference type="ARBA" id="ARBA00022889"/>
    </source>
</evidence>
<evidence type="ECO:0000256" key="4">
    <source>
        <dbReference type="ARBA" id="ARBA00011016"/>
    </source>
</evidence>
<evidence type="ECO:0000256" key="15">
    <source>
        <dbReference type="ARBA" id="ARBA00023180"/>
    </source>
</evidence>
<keyword evidence="14" id="KW-1015">Disulfide bond</keyword>
<keyword evidence="12" id="KW-0333">Golgi apparatus</keyword>
<keyword evidence="23" id="KW-1185">Reference proteome</keyword>
<evidence type="ECO:0000256" key="10">
    <source>
        <dbReference type="ARBA" id="ARBA00022729"/>
    </source>
</evidence>
<dbReference type="GO" id="GO:0007160">
    <property type="term" value="P:cell-matrix adhesion"/>
    <property type="evidence" value="ECO:0007669"/>
    <property type="project" value="TreeGrafter"/>
</dbReference>
<dbReference type="OMA" id="NHLVCEM"/>
<proteinExistence type="inferred from homology"/>
<evidence type="ECO:0000256" key="21">
    <source>
        <dbReference type="SAM" id="SignalP"/>
    </source>
</evidence>
<keyword evidence="8" id="KW-0336">GPI-anchor</keyword>
<keyword evidence="9" id="KW-0165">Cleavage on pair of basic residues</keyword>
<keyword evidence="13" id="KW-0472">Membrane</keyword>
<comment type="function">
    <text evidence="17">Membrane-anchored forms may play a role in cellular adhesion.</text>
</comment>
<evidence type="ECO:0000256" key="16">
    <source>
        <dbReference type="ARBA" id="ARBA00023288"/>
    </source>
</evidence>
<evidence type="ECO:0000256" key="20">
    <source>
        <dbReference type="ARBA" id="ARBA00081905"/>
    </source>
</evidence>
<feature type="chain" id="PRO_5014369081" description="Mesothelin" evidence="21">
    <location>
        <begin position="32"/>
        <end position="638"/>
    </location>
</feature>
<dbReference type="GO" id="GO:0009986">
    <property type="term" value="C:cell surface"/>
    <property type="evidence" value="ECO:0007669"/>
    <property type="project" value="TreeGrafter"/>
</dbReference>
<keyword evidence="16" id="KW-0449">Lipoprotein</keyword>
<evidence type="ECO:0000256" key="5">
    <source>
        <dbReference type="ARBA" id="ARBA00022475"/>
    </source>
</evidence>
<feature type="signal peptide" evidence="21">
    <location>
        <begin position="1"/>
        <end position="31"/>
    </location>
</feature>
<dbReference type="PANTHER" id="PTHR23412">
    <property type="entry name" value="STEREOCILIN RELATED"/>
    <property type="match status" value="1"/>
</dbReference>
<evidence type="ECO:0000256" key="18">
    <source>
        <dbReference type="ARBA" id="ARBA00065993"/>
    </source>
</evidence>
<keyword evidence="5" id="KW-1003">Cell membrane</keyword>
<evidence type="ECO:0000313" key="23">
    <source>
        <dbReference type="Proteomes" id="UP000233160"/>
    </source>
</evidence>
<evidence type="ECO:0000256" key="13">
    <source>
        <dbReference type="ARBA" id="ARBA00023136"/>
    </source>
</evidence>
<name>A0A2K6G9M7_PROCO</name>
<sequence>MALLAMQPPGRSRRTPPHGSLLLLLFSLGWAQPWRAQARETGQVRPLWGSVAGPGCGCLPPDLLLGFTCAEVSGLSMERVQELAVAVGRKNVTLRVDQLRCLAHSLSAHRLPEDLDAFPPDLLLFLNPAGLSGPQACARFLSRVSEANLDVLPRTAPERRQLLAAALACRGVRGSRLSAADVLALGGLACDLPGCFVADSAAALLPRLAICPGPLDQDQQEAARAALQGGGPPYGSPSTWSVSTLDALQGLLPALGPDIIRSIPKGVMTAWLQRTYRNPLWRRPELTMVLPRFRRDAESEHMTCPPGREARVVDESLIFYKEWELEACVDGALLAAQMDRVNAIPFTYEQLNIFKRKLDKIYPQGYPESLIRQLGYFFLTMSPRDIRKWNVTSPHTVSTLLSISKGRNTDAQLSGLLPQVAALIAQYVSGGGQLHRDTLDALAAFRPTYLCSFSPEQLGAVPTSVLWAVEPQDLDMCSARQLGVLYPKARLAFRNMSGAAYLVKIRSFLGGASTEDLRALSRRNVSMDVATFKKLQTEAVVGLAVPEVQRLLGPHVGGLAAEQKSSPVWDWILRQRQDDLDAMGLGLRGGVPNGYLVLDLGGPDPPSLPGALSGGRRLLGPFPVLSATLTLLPALALR</sequence>
<dbReference type="GO" id="GO:0005576">
    <property type="term" value="C:extracellular region"/>
    <property type="evidence" value="ECO:0007669"/>
    <property type="project" value="UniProtKB-SubCell"/>
</dbReference>
<evidence type="ECO:0000256" key="3">
    <source>
        <dbReference type="ARBA" id="ARBA00004613"/>
    </source>
</evidence>
<evidence type="ECO:0000256" key="2">
    <source>
        <dbReference type="ARBA" id="ARBA00004609"/>
    </source>
</evidence>
<dbReference type="GeneTree" id="ENSGT00950000182957"/>
<dbReference type="AlphaFoldDB" id="A0A2K6G9M7"/>
<dbReference type="STRING" id="379532.ENSPCOP00000022916"/>
<evidence type="ECO:0000256" key="9">
    <source>
        <dbReference type="ARBA" id="ARBA00022685"/>
    </source>
</evidence>
<evidence type="ECO:0000256" key="7">
    <source>
        <dbReference type="ARBA" id="ARBA00022553"/>
    </source>
</evidence>
<dbReference type="GO" id="GO:0005794">
    <property type="term" value="C:Golgi apparatus"/>
    <property type="evidence" value="ECO:0007669"/>
    <property type="project" value="UniProtKB-SubCell"/>
</dbReference>